<gene>
    <name evidence="2" type="ORF">CFBP6624_25085</name>
</gene>
<protein>
    <submittedName>
        <fullName evidence="2">DUF2933 domain-containing protein</fullName>
    </submittedName>
</protein>
<feature type="transmembrane region" description="Helical" evidence="1">
    <location>
        <begin position="44"/>
        <end position="63"/>
    </location>
</feature>
<organism evidence="2 3">
    <name type="scientific">Agrobacterium tumefaciens</name>
    <dbReference type="NCBI Taxonomy" id="358"/>
    <lineage>
        <taxon>Bacteria</taxon>
        <taxon>Pseudomonadati</taxon>
        <taxon>Pseudomonadota</taxon>
        <taxon>Alphaproteobacteria</taxon>
        <taxon>Hyphomicrobiales</taxon>
        <taxon>Rhizobiaceae</taxon>
        <taxon>Rhizobium/Agrobacterium group</taxon>
        <taxon>Agrobacterium</taxon>
        <taxon>Agrobacterium tumefaciens complex</taxon>
    </lineage>
</organism>
<keyword evidence="1" id="KW-0472">Membrane</keyword>
<keyword evidence="2" id="KW-0614">Plasmid</keyword>
<reference evidence="2 3" key="1">
    <citation type="submission" date="2019-04" db="EMBL/GenBank/DDBJ databases">
        <title>Complete genome sequence of Agrobacterium tumefaciens CFBP6624.</title>
        <authorList>
            <person name="Haryono M."/>
            <person name="Lin Y.-C."/>
            <person name="Lai E.-M."/>
            <person name="Kuo C.-H."/>
        </authorList>
    </citation>
    <scope>NUCLEOTIDE SEQUENCE [LARGE SCALE GENOMIC DNA]</scope>
    <source>
        <strain evidence="2 3">CFBP6624</strain>
        <plasmid evidence="3">patcfbp6624</plasmid>
    </source>
</reference>
<dbReference type="AlphaFoldDB" id="A0AAE6ENA3"/>
<keyword evidence="1" id="KW-0812">Transmembrane</keyword>
<evidence type="ECO:0000256" key="1">
    <source>
        <dbReference type="SAM" id="Phobius"/>
    </source>
</evidence>
<sequence>MDQNSDRQTGGNAQRSKLTASSVAFYGFLAIAAFYLITEHRAHTLGWLPWLLILACPVLHIFMHRKHGAHGHNHHERRADQDSR</sequence>
<accession>A0AAE6ENA3</accession>
<feature type="transmembrane region" description="Helical" evidence="1">
    <location>
        <begin position="20"/>
        <end position="38"/>
    </location>
</feature>
<dbReference type="EMBL" id="CP039909">
    <property type="protein sequence ID" value="QCM03500.1"/>
    <property type="molecule type" value="Genomic_DNA"/>
</dbReference>
<proteinExistence type="predicted"/>
<dbReference type="InterPro" id="IPR021682">
    <property type="entry name" value="DUF2933"/>
</dbReference>
<evidence type="ECO:0000313" key="3">
    <source>
        <dbReference type="Proteomes" id="UP000298646"/>
    </source>
</evidence>
<name>A0AAE6ENA3_AGRTU</name>
<dbReference type="RefSeq" id="WP_080843331.1">
    <property type="nucleotide sequence ID" value="NZ_CP039905.1"/>
</dbReference>
<dbReference type="Pfam" id="PF11666">
    <property type="entry name" value="DUF2933"/>
    <property type="match status" value="1"/>
</dbReference>
<dbReference type="Proteomes" id="UP000298646">
    <property type="component" value="Plasmid pAtCFBP6624"/>
</dbReference>
<geneLocation type="plasmid" evidence="3">
    <name>patcfbp6624</name>
</geneLocation>
<keyword evidence="1" id="KW-1133">Transmembrane helix</keyword>
<evidence type="ECO:0000313" key="2">
    <source>
        <dbReference type="EMBL" id="QCM03500.1"/>
    </source>
</evidence>